<dbReference type="EMBL" id="JAAOAM010000344">
    <property type="protein sequence ID" value="KAF5532995.1"/>
    <property type="molecule type" value="Genomic_DNA"/>
</dbReference>
<dbReference type="AlphaFoldDB" id="A0A8H5I9G2"/>
<keyword evidence="2 7" id="KW-0812">Transmembrane</keyword>
<dbReference type="InterPro" id="IPR036259">
    <property type="entry name" value="MFS_trans_sf"/>
</dbReference>
<feature type="signal peptide" evidence="8">
    <location>
        <begin position="1"/>
        <end position="18"/>
    </location>
</feature>
<evidence type="ECO:0000256" key="3">
    <source>
        <dbReference type="ARBA" id="ARBA00022989"/>
    </source>
</evidence>
<gene>
    <name evidence="9" type="ORF">FMEXI_12078</name>
</gene>
<evidence type="ECO:0000313" key="9">
    <source>
        <dbReference type="EMBL" id="KAF5532995.1"/>
    </source>
</evidence>
<feature type="transmembrane region" description="Helical" evidence="7">
    <location>
        <begin position="558"/>
        <end position="579"/>
    </location>
</feature>
<keyword evidence="3 7" id="KW-1133">Transmembrane helix</keyword>
<dbReference type="PANTHER" id="PTHR23502">
    <property type="entry name" value="MAJOR FACILITATOR SUPERFAMILY"/>
    <property type="match status" value="1"/>
</dbReference>
<protein>
    <recommendedName>
        <fullName evidence="11">Major facilitator superfamily (MFS) profile domain-containing protein</fullName>
    </recommendedName>
</protein>
<evidence type="ECO:0000256" key="5">
    <source>
        <dbReference type="ARBA" id="ARBA00023180"/>
    </source>
</evidence>
<dbReference type="SUPFAM" id="SSF103473">
    <property type="entry name" value="MFS general substrate transporter"/>
    <property type="match status" value="1"/>
</dbReference>
<dbReference type="Proteomes" id="UP000522262">
    <property type="component" value="Unassembled WGS sequence"/>
</dbReference>
<feature type="transmembrane region" description="Helical" evidence="7">
    <location>
        <begin position="287"/>
        <end position="309"/>
    </location>
</feature>
<feature type="transmembrane region" description="Helical" evidence="7">
    <location>
        <begin position="381"/>
        <end position="402"/>
    </location>
</feature>
<keyword evidence="8" id="KW-0732">Signal</keyword>
<evidence type="ECO:0008006" key="11">
    <source>
        <dbReference type="Google" id="ProtNLM"/>
    </source>
</evidence>
<proteinExistence type="predicted"/>
<feature type="chain" id="PRO_5034033623" description="Major facilitator superfamily (MFS) profile domain-containing protein" evidence="8">
    <location>
        <begin position="19"/>
        <end position="619"/>
    </location>
</feature>
<feature type="transmembrane region" description="Helical" evidence="7">
    <location>
        <begin position="446"/>
        <end position="471"/>
    </location>
</feature>
<keyword evidence="5" id="KW-0325">Glycoprotein</keyword>
<dbReference type="GO" id="GO:0005886">
    <property type="term" value="C:plasma membrane"/>
    <property type="evidence" value="ECO:0007669"/>
    <property type="project" value="TreeGrafter"/>
</dbReference>
<organism evidence="9 10">
    <name type="scientific">Fusarium mexicanum</name>
    <dbReference type="NCBI Taxonomy" id="751941"/>
    <lineage>
        <taxon>Eukaryota</taxon>
        <taxon>Fungi</taxon>
        <taxon>Dikarya</taxon>
        <taxon>Ascomycota</taxon>
        <taxon>Pezizomycotina</taxon>
        <taxon>Sordariomycetes</taxon>
        <taxon>Hypocreomycetidae</taxon>
        <taxon>Hypocreales</taxon>
        <taxon>Nectriaceae</taxon>
        <taxon>Fusarium</taxon>
        <taxon>Fusarium fujikuroi species complex</taxon>
    </lineage>
</organism>
<feature type="transmembrane region" description="Helical" evidence="7">
    <location>
        <begin position="346"/>
        <end position="369"/>
    </location>
</feature>
<evidence type="ECO:0000256" key="6">
    <source>
        <dbReference type="SAM" id="MobiDB-lite"/>
    </source>
</evidence>
<evidence type="ECO:0000256" key="1">
    <source>
        <dbReference type="ARBA" id="ARBA00004141"/>
    </source>
</evidence>
<dbReference type="Gene3D" id="2.40.160.20">
    <property type="match status" value="1"/>
</dbReference>
<dbReference type="Gene3D" id="1.20.1250.20">
    <property type="entry name" value="MFS general substrate transporter like domains"/>
    <property type="match status" value="1"/>
</dbReference>
<evidence type="ECO:0000256" key="2">
    <source>
        <dbReference type="ARBA" id="ARBA00022692"/>
    </source>
</evidence>
<feature type="transmembrane region" description="Helical" evidence="7">
    <location>
        <begin position="254"/>
        <end position="275"/>
    </location>
</feature>
<feature type="transmembrane region" description="Helical" evidence="7">
    <location>
        <begin position="533"/>
        <end position="552"/>
    </location>
</feature>
<dbReference type="PANTHER" id="PTHR23502:SF47">
    <property type="entry name" value="MAJOR FACILITATOR SUPERFAMILY (MFS) PROFILE DOMAIN-CONTAINING PROTEIN-RELATED"/>
    <property type="match status" value="1"/>
</dbReference>
<evidence type="ECO:0000256" key="8">
    <source>
        <dbReference type="SAM" id="SignalP"/>
    </source>
</evidence>
<accession>A0A8H5I9G2</accession>
<dbReference type="Pfam" id="PF11578">
    <property type="entry name" value="DUF3237"/>
    <property type="match status" value="1"/>
</dbReference>
<evidence type="ECO:0000256" key="7">
    <source>
        <dbReference type="SAM" id="Phobius"/>
    </source>
</evidence>
<evidence type="ECO:0000313" key="10">
    <source>
        <dbReference type="Proteomes" id="UP000522262"/>
    </source>
</evidence>
<comment type="caution">
    <text evidence="9">The sequence shown here is derived from an EMBL/GenBank/DDBJ whole genome shotgun (WGS) entry which is preliminary data.</text>
</comment>
<keyword evidence="4 7" id="KW-0472">Membrane</keyword>
<keyword evidence="10" id="KW-1185">Reference proteome</keyword>
<feature type="transmembrane region" description="Helical" evidence="7">
    <location>
        <begin position="491"/>
        <end position="512"/>
    </location>
</feature>
<evidence type="ECO:0000256" key="4">
    <source>
        <dbReference type="ARBA" id="ARBA00023136"/>
    </source>
</evidence>
<dbReference type="Pfam" id="PF07690">
    <property type="entry name" value="MFS_1"/>
    <property type="match status" value="1"/>
</dbReference>
<comment type="subcellular location">
    <subcellularLocation>
        <location evidence="1">Membrane</location>
        <topology evidence="1">Multi-pass membrane protein</topology>
    </subcellularLocation>
</comment>
<dbReference type="GO" id="GO:0022857">
    <property type="term" value="F:transmembrane transporter activity"/>
    <property type="evidence" value="ECO:0007669"/>
    <property type="project" value="InterPro"/>
</dbReference>
<dbReference type="InterPro" id="IPR011701">
    <property type="entry name" value="MFS"/>
</dbReference>
<feature type="transmembrane region" description="Helical" evidence="7">
    <location>
        <begin position="321"/>
        <end position="339"/>
    </location>
</feature>
<reference evidence="9 10" key="1">
    <citation type="submission" date="2020-05" db="EMBL/GenBank/DDBJ databases">
        <title>Identification and distribution of gene clusters putatively required for synthesis of sphingolipid metabolism inhibitors in phylogenetically diverse species of the filamentous fungus Fusarium.</title>
        <authorList>
            <person name="Kim H.-S."/>
            <person name="Busman M."/>
            <person name="Brown D.W."/>
            <person name="Divon H."/>
            <person name="Uhlig S."/>
            <person name="Proctor R.H."/>
        </authorList>
    </citation>
    <scope>NUCLEOTIDE SEQUENCE [LARGE SCALE GENOMIC DNA]</scope>
    <source>
        <strain evidence="9 10">NRRL 53147</strain>
    </source>
</reference>
<name>A0A8H5I9G2_9HYPO</name>
<feature type="region of interest" description="Disordered" evidence="6">
    <location>
        <begin position="193"/>
        <end position="248"/>
    </location>
</feature>
<sequence>MLISAFFVIASSIGAAAATEAPTLTYLFRMNLTLSATINTGPGPAGTRLAIPITGGTLSGRKGEGKILAVGADFGAIDAMGNFNVDAHSVVQMDDGSYVYSHSAGPLISGTTALDRVKFETGSSKYSWLNEILAVAVTDFPGPWVSLDVWQLNPPSAQWITARFGSHPKLDMSLVLLRFWAMVFHARATASTSSIPEGDSANEPKRDPSPSSDTIMGDEPGQTGTVRDPDSTIVGWNSPDDPDNPKNWPNRRKWMITVSLGMLTWVVTFASSIFSTATRPAAKEFGVSVEVMTLGTSLFVLGFAFGPLIFGPMSEVYGRKYPLFVGPFFVVGGALVDLWPPVELGIAMSIFAGANFIGPVAGPIMGGFITQSSLGWRWTAYITAIMAALFGPIAFIMVPETLESTLLSRKARSVRLVTRDWAMHAVAEETPVDISKMAGRILVRPLAMLVLEPVIILVTLYMSFVYGLIYLCFEAYPVSFQEDRGWTSGVGSLPFLAIILGVVIGVIFITIFSKIRLTRIIKTKGYLPPEQRLLPMMVGGACFPVGLLWFAWTSDPSISWVAQTIAGVPLGAGIMLIFLQGQTYIIDNYRTNANSALAANAVVRALFGAGFPMFAGCYV</sequence>